<proteinExistence type="predicted"/>
<evidence type="ECO:0000313" key="1">
    <source>
        <dbReference type="EMBL" id="TNV87866.1"/>
    </source>
</evidence>
<accession>A0A8J8P9E5</accession>
<gene>
    <name evidence="1" type="ORF">FGO68_gene16707</name>
</gene>
<comment type="caution">
    <text evidence="1">The sequence shown here is derived from an EMBL/GenBank/DDBJ whole genome shotgun (WGS) entry which is preliminary data.</text>
</comment>
<name>A0A8J8P9E5_HALGN</name>
<sequence length="150" mass="16153">MLCEGCCSLGVTSPEPKAATASIFENFFPAAHFPPPGPFPLRGVVQPLFGFVPFFFPFFPPAFLTVSNNLSPAPLASADDPQVPVRFPTDMSVFNFGTSRSLVGLQGELLLRCFLNFPLSQRRGFSSVNKSPAAPSFMPSITPLLELGIL</sequence>
<dbReference type="AlphaFoldDB" id="A0A8J8P9E5"/>
<evidence type="ECO:0000313" key="2">
    <source>
        <dbReference type="Proteomes" id="UP000785679"/>
    </source>
</evidence>
<protein>
    <submittedName>
        <fullName evidence="1">Uncharacterized protein</fullName>
    </submittedName>
</protein>
<keyword evidence="2" id="KW-1185">Reference proteome</keyword>
<organism evidence="1 2">
    <name type="scientific">Halteria grandinella</name>
    <dbReference type="NCBI Taxonomy" id="5974"/>
    <lineage>
        <taxon>Eukaryota</taxon>
        <taxon>Sar</taxon>
        <taxon>Alveolata</taxon>
        <taxon>Ciliophora</taxon>
        <taxon>Intramacronucleata</taxon>
        <taxon>Spirotrichea</taxon>
        <taxon>Stichotrichia</taxon>
        <taxon>Sporadotrichida</taxon>
        <taxon>Halteriidae</taxon>
        <taxon>Halteria</taxon>
    </lineage>
</organism>
<dbReference type="EMBL" id="RRYP01000182">
    <property type="protein sequence ID" value="TNV87866.1"/>
    <property type="molecule type" value="Genomic_DNA"/>
</dbReference>
<dbReference type="Proteomes" id="UP000785679">
    <property type="component" value="Unassembled WGS sequence"/>
</dbReference>
<reference evidence="1" key="1">
    <citation type="submission" date="2019-06" db="EMBL/GenBank/DDBJ databases">
        <authorList>
            <person name="Zheng W."/>
        </authorList>
    </citation>
    <scope>NUCLEOTIDE SEQUENCE</scope>
    <source>
        <strain evidence="1">QDHG01</strain>
    </source>
</reference>